<dbReference type="GO" id="GO:0003700">
    <property type="term" value="F:DNA-binding transcription factor activity"/>
    <property type="evidence" value="ECO:0007669"/>
    <property type="project" value="TreeGrafter"/>
</dbReference>
<dbReference type="Gene3D" id="3.30.450.40">
    <property type="match status" value="1"/>
</dbReference>
<dbReference type="OrthoDB" id="6534574at2"/>
<dbReference type="EMBL" id="NSLI01000004">
    <property type="protein sequence ID" value="PAX06949.1"/>
    <property type="molecule type" value="Genomic_DNA"/>
</dbReference>
<dbReference type="PROSITE" id="PS51077">
    <property type="entry name" value="HTH_ICLR"/>
    <property type="match status" value="1"/>
</dbReference>
<dbReference type="InterPro" id="IPR050707">
    <property type="entry name" value="HTH_MetabolicPath_Reg"/>
</dbReference>
<sequence>MSRAKSSTPENGIHARGLPAQPNNSLITGIDCLQQLVGAGGPIGSREVARRMGLTHTRVNRILGTLAYMGLLERDADRRYRPGPRLHALAAQSMMASGLLPAALPTLKELRSDGYTVALGTIWNGQVCYLFHERPGQSIEGAILRHELWPADHSTIGVALLAAQDGPPGPIPPAPGNVPESLLPGQDIETTVEAARKRGYAVLKFEDDIVSIGTTIGHPPVAGVAISSRHIGDNFIPDISKRLQAAADAIEQRLASGG</sequence>
<dbReference type="SMART" id="SM00346">
    <property type="entry name" value="HTH_ICLR"/>
    <property type="match status" value="1"/>
</dbReference>
<dbReference type="InterPro" id="IPR005471">
    <property type="entry name" value="Tscrpt_reg_IclR_N"/>
</dbReference>
<keyword evidence="1" id="KW-0805">Transcription regulation</keyword>
<protein>
    <submittedName>
        <fullName evidence="5">Transcriptional regulator</fullName>
    </submittedName>
</protein>
<evidence type="ECO:0000313" key="6">
    <source>
        <dbReference type="Proteomes" id="UP000218151"/>
    </source>
</evidence>
<evidence type="ECO:0000259" key="4">
    <source>
        <dbReference type="PROSITE" id="PS51077"/>
    </source>
</evidence>
<evidence type="ECO:0000256" key="2">
    <source>
        <dbReference type="ARBA" id="ARBA00023163"/>
    </source>
</evidence>
<name>A0A2A2SCH9_9SPHN</name>
<dbReference type="InterPro" id="IPR036390">
    <property type="entry name" value="WH_DNA-bd_sf"/>
</dbReference>
<dbReference type="Proteomes" id="UP000218151">
    <property type="component" value="Unassembled WGS sequence"/>
</dbReference>
<evidence type="ECO:0000256" key="3">
    <source>
        <dbReference type="SAM" id="MobiDB-lite"/>
    </source>
</evidence>
<dbReference type="InterPro" id="IPR029016">
    <property type="entry name" value="GAF-like_dom_sf"/>
</dbReference>
<dbReference type="GO" id="GO:0045892">
    <property type="term" value="P:negative regulation of DNA-templated transcription"/>
    <property type="evidence" value="ECO:0007669"/>
    <property type="project" value="TreeGrafter"/>
</dbReference>
<accession>A0A2A2SCH9</accession>
<dbReference type="AlphaFoldDB" id="A0A2A2SCH9"/>
<dbReference type="SUPFAM" id="SSF55781">
    <property type="entry name" value="GAF domain-like"/>
    <property type="match status" value="1"/>
</dbReference>
<dbReference type="GO" id="GO:0003677">
    <property type="term" value="F:DNA binding"/>
    <property type="evidence" value="ECO:0007669"/>
    <property type="project" value="InterPro"/>
</dbReference>
<dbReference type="PANTHER" id="PTHR30136:SF34">
    <property type="entry name" value="TRANSCRIPTIONAL REGULATOR"/>
    <property type="match status" value="1"/>
</dbReference>
<feature type="region of interest" description="Disordered" evidence="3">
    <location>
        <begin position="1"/>
        <end position="20"/>
    </location>
</feature>
<dbReference type="Gene3D" id="1.10.10.10">
    <property type="entry name" value="Winged helix-like DNA-binding domain superfamily/Winged helix DNA-binding domain"/>
    <property type="match status" value="1"/>
</dbReference>
<proteinExistence type="predicted"/>
<keyword evidence="6" id="KW-1185">Reference proteome</keyword>
<dbReference type="RefSeq" id="WP_095998775.1">
    <property type="nucleotide sequence ID" value="NZ_NSLI01000004.1"/>
</dbReference>
<dbReference type="PANTHER" id="PTHR30136">
    <property type="entry name" value="HELIX-TURN-HELIX TRANSCRIPTIONAL REGULATOR, ICLR FAMILY"/>
    <property type="match status" value="1"/>
</dbReference>
<dbReference type="SUPFAM" id="SSF46785">
    <property type="entry name" value="Winged helix' DNA-binding domain"/>
    <property type="match status" value="1"/>
</dbReference>
<reference evidence="6" key="1">
    <citation type="submission" date="2017-09" db="EMBL/GenBank/DDBJ databases">
        <authorList>
            <person name="Feng G."/>
            <person name="Zhu H."/>
        </authorList>
    </citation>
    <scope>NUCLEOTIDE SEQUENCE [LARGE SCALE GENOMIC DNA]</scope>
    <source>
        <strain evidence="6">1PNM-20</strain>
    </source>
</reference>
<dbReference type="InterPro" id="IPR036388">
    <property type="entry name" value="WH-like_DNA-bd_sf"/>
</dbReference>
<feature type="compositionally biased region" description="Polar residues" evidence="3">
    <location>
        <begin position="1"/>
        <end position="10"/>
    </location>
</feature>
<dbReference type="Pfam" id="PF09339">
    <property type="entry name" value="HTH_IclR"/>
    <property type="match status" value="1"/>
</dbReference>
<gene>
    <name evidence="5" type="ORF">CKY28_12840</name>
</gene>
<feature type="domain" description="HTH iclR-type" evidence="4">
    <location>
        <begin position="23"/>
        <end position="84"/>
    </location>
</feature>
<evidence type="ECO:0000256" key="1">
    <source>
        <dbReference type="ARBA" id="ARBA00023015"/>
    </source>
</evidence>
<evidence type="ECO:0000313" key="5">
    <source>
        <dbReference type="EMBL" id="PAX06949.1"/>
    </source>
</evidence>
<organism evidence="5 6">
    <name type="scientific">Sphingomonas lenta</name>
    <dbReference type="NCBI Taxonomy" id="1141887"/>
    <lineage>
        <taxon>Bacteria</taxon>
        <taxon>Pseudomonadati</taxon>
        <taxon>Pseudomonadota</taxon>
        <taxon>Alphaproteobacteria</taxon>
        <taxon>Sphingomonadales</taxon>
        <taxon>Sphingomonadaceae</taxon>
        <taxon>Sphingomonas</taxon>
    </lineage>
</organism>
<comment type="caution">
    <text evidence="5">The sequence shown here is derived from an EMBL/GenBank/DDBJ whole genome shotgun (WGS) entry which is preliminary data.</text>
</comment>
<keyword evidence="2" id="KW-0804">Transcription</keyword>